<evidence type="ECO:0000313" key="1">
    <source>
        <dbReference type="EMBL" id="PNX56540.1"/>
    </source>
</evidence>
<dbReference type="Proteomes" id="UP000236291">
    <property type="component" value="Unassembled WGS sequence"/>
</dbReference>
<reference evidence="1 2" key="2">
    <citation type="journal article" date="2017" name="Front. Plant Sci.">
        <title>Gene Classification and Mining of Molecular Markers Useful in Red Clover (Trifolium pratense) Breeding.</title>
        <authorList>
            <person name="Istvanek J."/>
            <person name="Dluhosova J."/>
            <person name="Dluhos P."/>
            <person name="Patkova L."/>
            <person name="Nedelnik J."/>
            <person name="Repkova J."/>
        </authorList>
    </citation>
    <scope>NUCLEOTIDE SEQUENCE [LARGE SCALE GENOMIC DNA]</scope>
    <source>
        <strain evidence="2">cv. Tatra</strain>
        <tissue evidence="1">Young leaves</tissue>
    </source>
</reference>
<dbReference type="EMBL" id="ASHM01119981">
    <property type="protein sequence ID" value="PNX56540.1"/>
    <property type="molecule type" value="Genomic_DNA"/>
</dbReference>
<feature type="non-terminal residue" evidence="1">
    <location>
        <position position="1"/>
    </location>
</feature>
<proteinExistence type="predicted"/>
<protein>
    <submittedName>
        <fullName evidence="1">Uncharacterized protein</fullName>
    </submittedName>
</protein>
<name>A0A2K3JR85_TRIPR</name>
<evidence type="ECO:0000313" key="2">
    <source>
        <dbReference type="Proteomes" id="UP000236291"/>
    </source>
</evidence>
<comment type="caution">
    <text evidence="1">The sequence shown here is derived from an EMBL/GenBank/DDBJ whole genome shotgun (WGS) entry which is preliminary data.</text>
</comment>
<dbReference type="AlphaFoldDB" id="A0A2K3JR85"/>
<gene>
    <name evidence="1" type="ORF">L195_g058257</name>
</gene>
<accession>A0A2K3JR85</accession>
<organism evidence="1 2">
    <name type="scientific">Trifolium pratense</name>
    <name type="common">Red clover</name>
    <dbReference type="NCBI Taxonomy" id="57577"/>
    <lineage>
        <taxon>Eukaryota</taxon>
        <taxon>Viridiplantae</taxon>
        <taxon>Streptophyta</taxon>
        <taxon>Embryophyta</taxon>
        <taxon>Tracheophyta</taxon>
        <taxon>Spermatophyta</taxon>
        <taxon>Magnoliopsida</taxon>
        <taxon>eudicotyledons</taxon>
        <taxon>Gunneridae</taxon>
        <taxon>Pentapetalae</taxon>
        <taxon>rosids</taxon>
        <taxon>fabids</taxon>
        <taxon>Fabales</taxon>
        <taxon>Fabaceae</taxon>
        <taxon>Papilionoideae</taxon>
        <taxon>50 kb inversion clade</taxon>
        <taxon>NPAAA clade</taxon>
        <taxon>Hologalegina</taxon>
        <taxon>IRL clade</taxon>
        <taxon>Trifolieae</taxon>
        <taxon>Trifolium</taxon>
    </lineage>
</organism>
<sequence>VISRAYSNAIPSSFIENCRVYISLHLALVRFPPPNDDDAISPHCNGVIAHIRYCNITLLASSRMLPLQQRVSRQGHRNTRV</sequence>
<reference evidence="1 2" key="1">
    <citation type="journal article" date="2014" name="Am. J. Bot.">
        <title>Genome assembly and annotation for red clover (Trifolium pratense; Fabaceae).</title>
        <authorList>
            <person name="Istvanek J."/>
            <person name="Jaros M."/>
            <person name="Krenek A."/>
            <person name="Repkova J."/>
        </authorList>
    </citation>
    <scope>NUCLEOTIDE SEQUENCE [LARGE SCALE GENOMIC DNA]</scope>
    <source>
        <strain evidence="2">cv. Tatra</strain>
        <tissue evidence="1">Young leaves</tissue>
    </source>
</reference>